<dbReference type="EMBL" id="CM023486">
    <property type="protein sequence ID" value="KAH6927471.1"/>
    <property type="molecule type" value="Genomic_DNA"/>
</dbReference>
<accession>A0ACB7S0P6</accession>
<dbReference type="Proteomes" id="UP000821845">
    <property type="component" value="Chromosome 6"/>
</dbReference>
<comment type="caution">
    <text evidence="1">The sequence shown here is derived from an EMBL/GenBank/DDBJ whole genome shotgun (WGS) entry which is preliminary data.</text>
</comment>
<name>A0ACB7S0P6_HYAAI</name>
<reference evidence="1" key="1">
    <citation type="submission" date="2020-05" db="EMBL/GenBank/DDBJ databases">
        <title>Large-scale comparative analyses of tick genomes elucidate their genetic diversity and vector capacities.</title>
        <authorList>
            <person name="Jia N."/>
            <person name="Wang J."/>
            <person name="Shi W."/>
            <person name="Du L."/>
            <person name="Sun Y."/>
            <person name="Zhan W."/>
            <person name="Jiang J."/>
            <person name="Wang Q."/>
            <person name="Zhang B."/>
            <person name="Ji P."/>
            <person name="Sakyi L.B."/>
            <person name="Cui X."/>
            <person name="Yuan T."/>
            <person name="Jiang B."/>
            <person name="Yang W."/>
            <person name="Lam T.T.-Y."/>
            <person name="Chang Q."/>
            <person name="Ding S."/>
            <person name="Wang X."/>
            <person name="Zhu J."/>
            <person name="Ruan X."/>
            <person name="Zhao L."/>
            <person name="Wei J."/>
            <person name="Que T."/>
            <person name="Du C."/>
            <person name="Cheng J."/>
            <person name="Dai P."/>
            <person name="Han X."/>
            <person name="Huang E."/>
            <person name="Gao Y."/>
            <person name="Liu J."/>
            <person name="Shao H."/>
            <person name="Ye R."/>
            <person name="Li L."/>
            <person name="Wei W."/>
            <person name="Wang X."/>
            <person name="Wang C."/>
            <person name="Yang T."/>
            <person name="Huo Q."/>
            <person name="Li W."/>
            <person name="Guo W."/>
            <person name="Chen H."/>
            <person name="Zhou L."/>
            <person name="Ni X."/>
            <person name="Tian J."/>
            <person name="Zhou Y."/>
            <person name="Sheng Y."/>
            <person name="Liu T."/>
            <person name="Pan Y."/>
            <person name="Xia L."/>
            <person name="Li J."/>
            <person name="Zhao F."/>
            <person name="Cao W."/>
        </authorList>
    </citation>
    <scope>NUCLEOTIDE SEQUENCE</scope>
    <source>
        <strain evidence="1">Hyas-2018</strain>
    </source>
</reference>
<evidence type="ECO:0000313" key="1">
    <source>
        <dbReference type="EMBL" id="KAH6927471.1"/>
    </source>
</evidence>
<keyword evidence="2" id="KW-1185">Reference proteome</keyword>
<proteinExistence type="predicted"/>
<organism evidence="1 2">
    <name type="scientific">Hyalomma asiaticum</name>
    <name type="common">Tick</name>
    <dbReference type="NCBI Taxonomy" id="266040"/>
    <lineage>
        <taxon>Eukaryota</taxon>
        <taxon>Metazoa</taxon>
        <taxon>Ecdysozoa</taxon>
        <taxon>Arthropoda</taxon>
        <taxon>Chelicerata</taxon>
        <taxon>Arachnida</taxon>
        <taxon>Acari</taxon>
        <taxon>Parasitiformes</taxon>
        <taxon>Ixodida</taxon>
        <taxon>Ixodoidea</taxon>
        <taxon>Ixodidae</taxon>
        <taxon>Hyalomminae</taxon>
        <taxon>Hyalomma</taxon>
    </lineage>
</organism>
<protein>
    <submittedName>
        <fullName evidence="1">Uncharacterized protein</fullName>
    </submittedName>
</protein>
<gene>
    <name evidence="1" type="ORF">HPB50_004468</name>
</gene>
<sequence>MQEAVEVTEQYVLPTGLRKETGRTNGWKPVSESDIHVFTLSGDPIPRVDTIRVLDVRSKPAGNCSKGRRPRPESSEETRASLSPRFPPCATEPSDESHVAPSASAILRQIQNDKVEASFVDAAAYRDGKAFAVSVVDTLGKVINCASVRTTDPEVAEQELLLSGAPSKESSAQGASQCGSSALLLIAM</sequence>
<evidence type="ECO:0000313" key="2">
    <source>
        <dbReference type="Proteomes" id="UP000821845"/>
    </source>
</evidence>